<evidence type="ECO:0000313" key="5">
    <source>
        <dbReference type="Proteomes" id="UP001265746"/>
    </source>
</evidence>
<dbReference type="Proteomes" id="UP001265746">
    <property type="component" value="Unassembled WGS sequence"/>
</dbReference>
<feature type="transmembrane region" description="Helical" evidence="2">
    <location>
        <begin position="226"/>
        <end position="248"/>
    </location>
</feature>
<keyword evidence="2" id="KW-0472">Membrane</keyword>
<reference evidence="4" key="1">
    <citation type="submission" date="2023-06" db="EMBL/GenBank/DDBJ databases">
        <authorList>
            <person name="Noh H."/>
        </authorList>
    </citation>
    <scope>NUCLEOTIDE SEQUENCE</scope>
    <source>
        <strain evidence="4">DUCC20226</strain>
    </source>
</reference>
<gene>
    <name evidence="4" type="ORF">N8I77_008765</name>
</gene>
<feature type="compositionally biased region" description="Polar residues" evidence="1">
    <location>
        <begin position="461"/>
        <end position="481"/>
    </location>
</feature>
<feature type="compositionally biased region" description="Polar residues" evidence="1">
    <location>
        <begin position="434"/>
        <end position="450"/>
    </location>
</feature>
<keyword evidence="3" id="KW-0732">Signal</keyword>
<feature type="region of interest" description="Disordered" evidence="1">
    <location>
        <begin position="322"/>
        <end position="555"/>
    </location>
</feature>
<keyword evidence="2" id="KW-0812">Transmembrane</keyword>
<keyword evidence="2" id="KW-1133">Transmembrane helix</keyword>
<keyword evidence="5" id="KW-1185">Reference proteome</keyword>
<evidence type="ECO:0000313" key="4">
    <source>
        <dbReference type="EMBL" id="KAK2602215.1"/>
    </source>
</evidence>
<comment type="caution">
    <text evidence="4">The sequence shown here is derived from an EMBL/GenBank/DDBJ whole genome shotgun (WGS) entry which is preliminary data.</text>
</comment>
<evidence type="ECO:0008006" key="6">
    <source>
        <dbReference type="Google" id="ProtNLM"/>
    </source>
</evidence>
<name>A0AAD9S9Z4_PHOAM</name>
<accession>A0AAD9S9Z4</accession>
<feature type="compositionally biased region" description="Pro residues" evidence="1">
    <location>
        <begin position="503"/>
        <end position="514"/>
    </location>
</feature>
<proteinExistence type="predicted"/>
<evidence type="ECO:0000256" key="1">
    <source>
        <dbReference type="SAM" id="MobiDB-lite"/>
    </source>
</evidence>
<protein>
    <recommendedName>
        <fullName evidence="6">LPXTG-domain-containing protein</fullName>
    </recommendedName>
</protein>
<organism evidence="4 5">
    <name type="scientific">Phomopsis amygdali</name>
    <name type="common">Fusicoccum amygdali</name>
    <dbReference type="NCBI Taxonomy" id="1214568"/>
    <lineage>
        <taxon>Eukaryota</taxon>
        <taxon>Fungi</taxon>
        <taxon>Dikarya</taxon>
        <taxon>Ascomycota</taxon>
        <taxon>Pezizomycotina</taxon>
        <taxon>Sordariomycetes</taxon>
        <taxon>Sordariomycetidae</taxon>
        <taxon>Diaporthales</taxon>
        <taxon>Diaporthaceae</taxon>
        <taxon>Diaporthe</taxon>
    </lineage>
</organism>
<evidence type="ECO:0000256" key="3">
    <source>
        <dbReference type="SAM" id="SignalP"/>
    </source>
</evidence>
<sequence>MAVHSLYLLLALILSHNVVALQVTPNSPCSSVCLDSSTLDESDPNSSNTESTDIVCEDTDLTNTSTGSKWKQCMTCLQTSTFEQGSESDQYWFIYNLRYSFDHCVYGFPNGTGSGSNPCETSTACGALKTALEDGDLSTTGSQFGYCDDGAVTGEFYSACLTCVGSSGDTRYIANALVALEAGCLQRPNFTSTLGLNDTVFSAAIIGIVDPSKKDESTDSVQLSTAAIAGIAIGAAALLLVIAAIIFIRMRRRKNRANLGIEPRWGRSKKSHKRNSSFSFHCRKILASPMSPKFFRDDLTPVEEEQQQYGSLNGMAQSQVSGVIPASTDPTGRRFIESKQKPSRPAYEQVWSPQDPPPSFHTFGVPVMTPEQPDRQPAPSFSEKKGFPEKGSLSIDTTLVAPPPARQSPKKDVFAALIASSQPIPPGLPFRSSHAPSSHGSIVSATSPQSAGGGNKLRAKPSTTTMSSQGSGYPSMTTPCSASPLLKQKHGWPSPREAAEVPWFPPPPPGPPPKSSALKSGRKGAGGSGRKRNRDSGSPVETHQIQISFPAPPQR</sequence>
<dbReference type="AlphaFoldDB" id="A0AAD9S9Z4"/>
<dbReference type="EMBL" id="JAUJFL010000005">
    <property type="protein sequence ID" value="KAK2602215.1"/>
    <property type="molecule type" value="Genomic_DNA"/>
</dbReference>
<feature type="compositionally biased region" description="Basic and acidic residues" evidence="1">
    <location>
        <begin position="331"/>
        <end position="340"/>
    </location>
</feature>
<evidence type="ECO:0000256" key="2">
    <source>
        <dbReference type="SAM" id="Phobius"/>
    </source>
</evidence>
<feature type="chain" id="PRO_5042254049" description="LPXTG-domain-containing protein" evidence="3">
    <location>
        <begin position="21"/>
        <end position="555"/>
    </location>
</feature>
<feature type="signal peptide" evidence="3">
    <location>
        <begin position="1"/>
        <end position="20"/>
    </location>
</feature>